<comment type="caution">
    <text evidence="1">The sequence shown here is derived from an EMBL/GenBank/DDBJ whole genome shotgun (WGS) entry which is preliminary data.</text>
</comment>
<dbReference type="EMBL" id="JAWWNJ010000043">
    <property type="protein sequence ID" value="KAK7019552.1"/>
    <property type="molecule type" value="Genomic_DNA"/>
</dbReference>
<protein>
    <submittedName>
        <fullName evidence="1">Uncharacterized protein</fullName>
    </submittedName>
</protein>
<gene>
    <name evidence="1" type="ORF">R3P38DRAFT_3199089</name>
</gene>
<evidence type="ECO:0000313" key="1">
    <source>
        <dbReference type="EMBL" id="KAK7019552.1"/>
    </source>
</evidence>
<reference evidence="1 2" key="1">
    <citation type="journal article" date="2024" name="J Genomics">
        <title>Draft genome sequencing and assembly of Favolaschia claudopus CIRM-BRFM 2984 isolated from oak limbs.</title>
        <authorList>
            <person name="Navarro D."/>
            <person name="Drula E."/>
            <person name="Chaduli D."/>
            <person name="Cazenave R."/>
            <person name="Ahrendt S."/>
            <person name="Wang J."/>
            <person name="Lipzen A."/>
            <person name="Daum C."/>
            <person name="Barry K."/>
            <person name="Grigoriev I.V."/>
            <person name="Favel A."/>
            <person name="Rosso M.N."/>
            <person name="Martin F."/>
        </authorList>
    </citation>
    <scope>NUCLEOTIDE SEQUENCE [LARGE SCALE GENOMIC DNA]</scope>
    <source>
        <strain evidence="1 2">CIRM-BRFM 2984</strain>
    </source>
</reference>
<dbReference type="AlphaFoldDB" id="A0AAW0B110"/>
<keyword evidence="2" id="KW-1185">Reference proteome</keyword>
<evidence type="ECO:0000313" key="2">
    <source>
        <dbReference type="Proteomes" id="UP001362999"/>
    </source>
</evidence>
<accession>A0AAW0B110</accession>
<proteinExistence type="predicted"/>
<sequence>MSPRVHSTQREESSMVVAFLPLPSPHLFEGPLPTPLAPLPSINIPAWSARGGLQPPKTPNRVQTAALTIRIDALRLSFPANTRPQHIKQRVLHPLSNSSAVAAAVAPRSGADSFDYLDRRPASGTFRCIDAPRPRNSLYKFDLELRTFNCIFLHPPSNISSSPHIQNFSAARPSSPLTTPNLNIKIRFIAVRRVTLPPSYQNFFLPAARGTSSTSTPSPEVEI</sequence>
<name>A0AAW0B110_9AGAR</name>
<dbReference type="Proteomes" id="UP001362999">
    <property type="component" value="Unassembled WGS sequence"/>
</dbReference>
<organism evidence="1 2">
    <name type="scientific">Favolaschia claudopus</name>
    <dbReference type="NCBI Taxonomy" id="2862362"/>
    <lineage>
        <taxon>Eukaryota</taxon>
        <taxon>Fungi</taxon>
        <taxon>Dikarya</taxon>
        <taxon>Basidiomycota</taxon>
        <taxon>Agaricomycotina</taxon>
        <taxon>Agaricomycetes</taxon>
        <taxon>Agaricomycetidae</taxon>
        <taxon>Agaricales</taxon>
        <taxon>Marasmiineae</taxon>
        <taxon>Mycenaceae</taxon>
        <taxon>Favolaschia</taxon>
    </lineage>
</organism>